<keyword evidence="1" id="KW-0129">CBS domain</keyword>
<dbReference type="PROSITE" id="PS51371">
    <property type="entry name" value="CBS"/>
    <property type="match status" value="1"/>
</dbReference>
<reference evidence="3 4" key="1">
    <citation type="journal article" date="2014" name="Int. J. Syst. Evol. Microbiol.">
        <title>Nocardia vulneris sp. nov., isolated from wounds of human patients in North America.</title>
        <authorList>
            <person name="Lasker B.A."/>
            <person name="Bell M."/>
            <person name="Klenk H.P."/>
            <person name="Sproer C."/>
            <person name="Schumann C."/>
            <person name="Schumann P."/>
            <person name="Brown J.M."/>
        </authorList>
    </citation>
    <scope>NUCLEOTIDE SEQUENCE [LARGE SCALE GENOMIC DNA]</scope>
    <source>
        <strain evidence="3 4">W9851</strain>
    </source>
</reference>
<organism evidence="3 4">
    <name type="scientific">Nocardia vulneris</name>
    <dbReference type="NCBI Taxonomy" id="1141657"/>
    <lineage>
        <taxon>Bacteria</taxon>
        <taxon>Bacillati</taxon>
        <taxon>Actinomycetota</taxon>
        <taxon>Actinomycetes</taxon>
        <taxon>Mycobacteriales</taxon>
        <taxon>Nocardiaceae</taxon>
        <taxon>Nocardia</taxon>
    </lineage>
</organism>
<evidence type="ECO:0000313" key="3">
    <source>
        <dbReference type="EMBL" id="KIA66070.1"/>
    </source>
</evidence>
<accession>A0ABR4ZL95</accession>
<dbReference type="InterPro" id="IPR046342">
    <property type="entry name" value="CBS_dom_sf"/>
</dbReference>
<proteinExistence type="predicted"/>
<dbReference type="CDD" id="cd02205">
    <property type="entry name" value="CBS_pair_SF"/>
    <property type="match status" value="1"/>
</dbReference>
<dbReference type="Pfam" id="PF00571">
    <property type="entry name" value="CBS"/>
    <property type="match status" value="1"/>
</dbReference>
<dbReference type="Gene3D" id="3.10.580.10">
    <property type="entry name" value="CBS-domain"/>
    <property type="match status" value="1"/>
</dbReference>
<evidence type="ECO:0000313" key="4">
    <source>
        <dbReference type="Proteomes" id="UP000031364"/>
    </source>
</evidence>
<keyword evidence="4" id="KW-1185">Reference proteome</keyword>
<name>A0ABR4ZL95_9NOCA</name>
<dbReference type="InterPro" id="IPR000644">
    <property type="entry name" value="CBS_dom"/>
</dbReference>
<evidence type="ECO:0000256" key="1">
    <source>
        <dbReference type="PROSITE-ProRule" id="PRU00703"/>
    </source>
</evidence>
<dbReference type="EMBL" id="JNFP01000004">
    <property type="protein sequence ID" value="KIA66070.1"/>
    <property type="molecule type" value="Genomic_DNA"/>
</dbReference>
<protein>
    <recommendedName>
        <fullName evidence="2">CBS domain-containing protein</fullName>
    </recommendedName>
</protein>
<comment type="caution">
    <text evidence="3">The sequence shown here is derived from an EMBL/GenBank/DDBJ whole genome shotgun (WGS) entry which is preliminary data.</text>
</comment>
<gene>
    <name evidence="3" type="ORF">FG87_04495</name>
</gene>
<dbReference type="Proteomes" id="UP000031364">
    <property type="component" value="Unassembled WGS sequence"/>
</dbReference>
<evidence type="ECO:0000259" key="2">
    <source>
        <dbReference type="PROSITE" id="PS51371"/>
    </source>
</evidence>
<sequence>MSQLLALKGTALPMKDLLALFGFTVRNFQSVPAIADALRDAGLTTSPSFATCGTRTELLILEADTIEPVDAQEDADPELAPGTLPQHSFKVGDLASATRGITSITSTNQLSLATHLMRSKNYSQIPVIDGTSDLKGVVTWRSIARLYELNLGVGLSNAMDTSAPVAEVHQDLFPHLPSVYEHGYLLVRSNSGVFTGIITAADITSRFQATALPFFLVGEIEFQLRKCLGAKIDPDAIRTVQKRRGAKQTGDISDLMFMDYIKLLRTNPGDAVLGASADCNWAALSWNSVDRSMFVHQLDRVRQIRNTIAHFDAEPLSPDRIDTLREFSGLLRQLN</sequence>
<dbReference type="SUPFAM" id="SSF54631">
    <property type="entry name" value="CBS-domain pair"/>
    <property type="match status" value="1"/>
</dbReference>
<feature type="domain" description="CBS" evidence="2">
    <location>
        <begin position="97"/>
        <end position="153"/>
    </location>
</feature>